<gene>
    <name evidence="1" type="ORF">FR932_10605</name>
</gene>
<protein>
    <recommendedName>
        <fullName evidence="3">DUF2753 domain-containing protein</fullName>
    </recommendedName>
</protein>
<evidence type="ECO:0000313" key="1">
    <source>
        <dbReference type="EMBL" id="QFI38264.1"/>
    </source>
</evidence>
<dbReference type="AlphaFoldDB" id="A0A5J6WLF9"/>
<sequence>MQTWKVLMEDGHRCVSEKSWLDAELCYQNAVEQIKLQWENKPEDEALLMAWISAQHHLAAIYEAQDQHYTALRYLTMPHQWMMSLLRGESVSDTFKTLARQAVKVTLMPLLDFSRRHPICESCFDALQISPEWLKEPHPTVH</sequence>
<organism evidence="1 2">
    <name type="scientific">Moritella marina ATCC 15381</name>
    <dbReference type="NCBI Taxonomy" id="1202962"/>
    <lineage>
        <taxon>Bacteria</taxon>
        <taxon>Pseudomonadati</taxon>
        <taxon>Pseudomonadota</taxon>
        <taxon>Gammaproteobacteria</taxon>
        <taxon>Alteromonadales</taxon>
        <taxon>Moritellaceae</taxon>
        <taxon>Moritella</taxon>
    </lineage>
</organism>
<reference evidence="1 2" key="1">
    <citation type="submission" date="2019-09" db="EMBL/GenBank/DDBJ databases">
        <title>Hybrid Assembly of the complete Genome of the Deep-Sea Bacterium Moritella marina from long Nanopore and Illumina reads.</title>
        <authorList>
            <person name="Magin S."/>
            <person name="Georgoulis A."/>
            <person name="Papadimitriou K."/>
            <person name="Iliakis G."/>
            <person name="Vorgias C.E."/>
        </authorList>
    </citation>
    <scope>NUCLEOTIDE SEQUENCE [LARGE SCALE GENOMIC DNA]</scope>
    <source>
        <strain evidence="1 2">MP-1</strain>
    </source>
</reference>
<accession>A0A5J6WLF9</accession>
<name>A0A5J6WLF9_MORMI</name>
<dbReference type="Proteomes" id="UP000327424">
    <property type="component" value="Chromosome"/>
</dbReference>
<proteinExistence type="predicted"/>
<evidence type="ECO:0008006" key="3">
    <source>
        <dbReference type="Google" id="ProtNLM"/>
    </source>
</evidence>
<dbReference type="EMBL" id="CP044399">
    <property type="protein sequence ID" value="QFI38264.1"/>
    <property type="molecule type" value="Genomic_DNA"/>
</dbReference>
<evidence type="ECO:0000313" key="2">
    <source>
        <dbReference type="Proteomes" id="UP000327424"/>
    </source>
</evidence>
<dbReference type="OrthoDB" id="5918373at2"/>
<keyword evidence="2" id="KW-1185">Reference proteome</keyword>
<dbReference type="RefSeq" id="WP_019440594.1">
    <property type="nucleotide sequence ID" value="NZ_ALOE01000009.1"/>
</dbReference>
<dbReference type="KEGG" id="mmaa:FR932_10605"/>